<evidence type="ECO:0000313" key="13">
    <source>
        <dbReference type="EMBL" id="WGH75727.1"/>
    </source>
</evidence>
<evidence type="ECO:0000259" key="12">
    <source>
        <dbReference type="Pfam" id="PF00593"/>
    </source>
</evidence>
<comment type="similarity">
    <text evidence="10">Belongs to the TonB-dependent receptor family.</text>
</comment>
<feature type="chain" id="PRO_5046487641" evidence="11">
    <location>
        <begin position="22"/>
        <end position="907"/>
    </location>
</feature>
<dbReference type="RefSeq" id="WP_279651601.1">
    <property type="nucleotide sequence ID" value="NZ_CP122539.1"/>
</dbReference>
<gene>
    <name evidence="13" type="ORF">P8625_00765</name>
</gene>
<evidence type="ECO:0000256" key="10">
    <source>
        <dbReference type="PROSITE-ProRule" id="PRU01360"/>
    </source>
</evidence>
<dbReference type="Proteomes" id="UP001232001">
    <property type="component" value="Chromosome"/>
</dbReference>
<evidence type="ECO:0000256" key="11">
    <source>
        <dbReference type="SAM" id="SignalP"/>
    </source>
</evidence>
<dbReference type="InterPro" id="IPR036942">
    <property type="entry name" value="Beta-barrel_TonB_sf"/>
</dbReference>
<dbReference type="PANTHER" id="PTHR30069:SF29">
    <property type="entry name" value="HEMOGLOBIN AND HEMOGLOBIN-HAPTOGLOBIN-BINDING PROTEIN 1-RELATED"/>
    <property type="match status" value="1"/>
</dbReference>
<evidence type="ECO:0000313" key="14">
    <source>
        <dbReference type="Proteomes" id="UP001232001"/>
    </source>
</evidence>
<keyword evidence="2 10" id="KW-0813">Transport</keyword>
<keyword evidence="7 10" id="KW-0472">Membrane</keyword>
<keyword evidence="9 10" id="KW-0998">Cell outer membrane</keyword>
<dbReference type="InterPro" id="IPR039426">
    <property type="entry name" value="TonB-dep_rcpt-like"/>
</dbReference>
<keyword evidence="5 11" id="KW-0732">Signal</keyword>
<evidence type="ECO:0000256" key="5">
    <source>
        <dbReference type="ARBA" id="ARBA00022729"/>
    </source>
</evidence>
<evidence type="ECO:0000256" key="6">
    <source>
        <dbReference type="ARBA" id="ARBA00023077"/>
    </source>
</evidence>
<evidence type="ECO:0000256" key="2">
    <source>
        <dbReference type="ARBA" id="ARBA00022448"/>
    </source>
</evidence>
<evidence type="ECO:0000256" key="4">
    <source>
        <dbReference type="ARBA" id="ARBA00022692"/>
    </source>
</evidence>
<keyword evidence="8 13" id="KW-0675">Receptor</keyword>
<dbReference type="InterPro" id="IPR037066">
    <property type="entry name" value="Plug_dom_sf"/>
</dbReference>
<dbReference type="SUPFAM" id="SSF56935">
    <property type="entry name" value="Porins"/>
    <property type="match status" value="1"/>
</dbReference>
<dbReference type="EMBL" id="CP122539">
    <property type="protein sequence ID" value="WGH75727.1"/>
    <property type="molecule type" value="Genomic_DNA"/>
</dbReference>
<sequence>MLYKKTLPIFFLLFAFLNSYAQKDSLKLSIKFNNSSQLEAIKLIEDNSNYHFFFIDKWLDNKSSINKNFINVSIHQILDTIFYETQVNYFITDDKKIILTKGNLITNVKENQKSTIHESPIFINPQKNNNQIVILGKEESIKKSYYTLSGLVTDFKNGKPIGGVIVSEKDKNLFTTTNNKGFYQLKLPLGKNLIETSLTGYLKEYEEIILYNNSSLNFKLQEISEQLDEITISTKRRLKLKQPITGVTQIKVQDIKTIPQVLGERDILKVATTLPGIKSAGEGAEGLNVRGGKVDQNLFLLDNGTIYNPTHFLGLFSAINPFTTSDLKIYKGNIPSEFGGRLSSVFDMKTKKPNTETIKGEGSIGPVTSNLSIETPIIKEKSGLMVGVRTTYSDWVLKVLDDKKLKNSSASFFDAIAKYNHQINDHNTIDITGYYSEDSFQIASDSINSYGNSLVTLNWEHTFNKKNSSSLFVSNSKYDFNIDYESDGNKNFNLKYSINETNLKLLFKYLHSKQHHFNYGLESKLYNISPGSIFPSGKDSDVTPLIIPNERALENSLFVSDKYNVGKKLNLYLGLRMSQYLALGATNQRIYQDNAPKNSSTLVETKNYKHNEVHKSYYNLSYRLSGSYSLTDNLSLKGSYNRSFQYIHRLSNNTTASPLDTWRLSDINIKPQEADQFSIGLFKNFENSDYEVSFETYYKKFKNIVDYKIGANLLLNEAIETEVIQGPGKSYGAEFLFRKNKGILNGWLSYTYSRSFIKLDSYFSEEIVNAGKYFPTNYDKPHDLTLVLNYKLTKRFSLSSNFSFQTGRPVTYPAGKYLQGNSEYQYYSDRNEFRIPDYYRLDIGLNIEGNHKIKKLAHSFWNISIYNVLGRNNPYSVFFEAENGNVNGFKSSIFSVPVPTITYNFKF</sequence>
<keyword evidence="4 10" id="KW-0812">Transmembrane</keyword>
<evidence type="ECO:0000256" key="9">
    <source>
        <dbReference type="ARBA" id="ARBA00023237"/>
    </source>
</evidence>
<evidence type="ECO:0000256" key="1">
    <source>
        <dbReference type="ARBA" id="ARBA00004571"/>
    </source>
</evidence>
<organism evidence="13 14">
    <name type="scientific">Tenacibaculum tangerinum</name>
    <dbReference type="NCBI Taxonomy" id="3038772"/>
    <lineage>
        <taxon>Bacteria</taxon>
        <taxon>Pseudomonadati</taxon>
        <taxon>Bacteroidota</taxon>
        <taxon>Flavobacteriia</taxon>
        <taxon>Flavobacteriales</taxon>
        <taxon>Flavobacteriaceae</taxon>
        <taxon>Tenacibaculum</taxon>
    </lineage>
</organism>
<dbReference type="Gene3D" id="2.40.170.20">
    <property type="entry name" value="TonB-dependent receptor, beta-barrel domain"/>
    <property type="match status" value="1"/>
</dbReference>
<keyword evidence="6" id="KW-0798">TonB box</keyword>
<dbReference type="PANTHER" id="PTHR30069">
    <property type="entry name" value="TONB-DEPENDENT OUTER MEMBRANE RECEPTOR"/>
    <property type="match status" value="1"/>
</dbReference>
<dbReference type="InterPro" id="IPR008969">
    <property type="entry name" value="CarboxyPept-like_regulatory"/>
</dbReference>
<feature type="signal peptide" evidence="11">
    <location>
        <begin position="1"/>
        <end position="21"/>
    </location>
</feature>
<dbReference type="SUPFAM" id="SSF49464">
    <property type="entry name" value="Carboxypeptidase regulatory domain-like"/>
    <property type="match status" value="1"/>
</dbReference>
<reference evidence="13 14" key="1">
    <citation type="submission" date="2023-04" db="EMBL/GenBank/DDBJ databases">
        <title>Tenacibaculum tangerinum sp. nov., isolated from sea tidal flat of South Korea.</title>
        <authorList>
            <person name="Lee S.H."/>
            <person name="Kim J.-J."/>
        </authorList>
    </citation>
    <scope>NUCLEOTIDE SEQUENCE [LARGE SCALE GENOMIC DNA]</scope>
    <source>
        <strain evidence="13 14">GRR-S3-23</strain>
    </source>
</reference>
<proteinExistence type="inferred from homology"/>
<evidence type="ECO:0000256" key="8">
    <source>
        <dbReference type="ARBA" id="ARBA00023170"/>
    </source>
</evidence>
<evidence type="ECO:0000256" key="3">
    <source>
        <dbReference type="ARBA" id="ARBA00022452"/>
    </source>
</evidence>
<dbReference type="Pfam" id="PF00593">
    <property type="entry name" value="TonB_dep_Rec_b-barrel"/>
    <property type="match status" value="1"/>
</dbReference>
<keyword evidence="14" id="KW-1185">Reference proteome</keyword>
<feature type="domain" description="TonB-dependent receptor-like beta-barrel" evidence="12">
    <location>
        <begin position="426"/>
        <end position="867"/>
    </location>
</feature>
<comment type="subcellular location">
    <subcellularLocation>
        <location evidence="1 10">Cell outer membrane</location>
        <topology evidence="1 10">Multi-pass membrane protein</topology>
    </subcellularLocation>
</comment>
<accession>A0ABY8L2R3</accession>
<dbReference type="PROSITE" id="PS52016">
    <property type="entry name" value="TONB_DEPENDENT_REC_3"/>
    <property type="match status" value="1"/>
</dbReference>
<dbReference type="Pfam" id="PF13715">
    <property type="entry name" value="CarbopepD_reg_2"/>
    <property type="match status" value="1"/>
</dbReference>
<evidence type="ECO:0000256" key="7">
    <source>
        <dbReference type="ARBA" id="ARBA00023136"/>
    </source>
</evidence>
<protein>
    <submittedName>
        <fullName evidence="13">TonB-dependent receptor</fullName>
    </submittedName>
</protein>
<dbReference type="Gene3D" id="2.170.130.10">
    <property type="entry name" value="TonB-dependent receptor, plug domain"/>
    <property type="match status" value="1"/>
</dbReference>
<dbReference type="InterPro" id="IPR000531">
    <property type="entry name" value="Beta-barrel_TonB"/>
</dbReference>
<keyword evidence="3 10" id="KW-1134">Transmembrane beta strand</keyword>
<name>A0ABY8L2R3_9FLAO</name>
<dbReference type="Gene3D" id="2.60.40.1120">
    <property type="entry name" value="Carboxypeptidase-like, regulatory domain"/>
    <property type="match status" value="1"/>
</dbReference>